<dbReference type="GO" id="GO:0016042">
    <property type="term" value="P:lipid catabolic process"/>
    <property type="evidence" value="ECO:0007669"/>
    <property type="project" value="UniProtKB-KW"/>
</dbReference>
<evidence type="ECO:0000256" key="3">
    <source>
        <dbReference type="ARBA" id="ARBA00010525"/>
    </source>
</evidence>
<evidence type="ECO:0000256" key="15">
    <source>
        <dbReference type="ARBA" id="ARBA00023098"/>
    </source>
</evidence>
<name>A0A6H1UGU6_9GAMM</name>
<proteinExistence type="inferred from homology"/>
<keyword evidence="16" id="KW-0472">Membrane</keyword>
<evidence type="ECO:0000313" key="21">
    <source>
        <dbReference type="EMBL" id="QIZ77436.1"/>
    </source>
</evidence>
<dbReference type="GO" id="GO:0008970">
    <property type="term" value="F:phospholipase A1 activity"/>
    <property type="evidence" value="ECO:0007669"/>
    <property type="project" value="UniProtKB-EC"/>
</dbReference>
<comment type="subunit">
    <text evidence="4 20">Homodimer; dimerization is reversible, and the dimeric form is the active one.</text>
</comment>
<dbReference type="AlphaFoldDB" id="A0A6H1UGU6"/>
<keyword evidence="13 19" id="KW-0106">Calcium</keyword>
<evidence type="ECO:0000256" key="1">
    <source>
        <dbReference type="ARBA" id="ARBA00000111"/>
    </source>
</evidence>
<evidence type="ECO:0000256" key="2">
    <source>
        <dbReference type="ARBA" id="ARBA00001604"/>
    </source>
</evidence>
<evidence type="ECO:0000256" key="6">
    <source>
        <dbReference type="ARBA" id="ARBA00013278"/>
    </source>
</evidence>
<evidence type="ECO:0000313" key="22">
    <source>
        <dbReference type="Proteomes" id="UP000501602"/>
    </source>
</evidence>
<dbReference type="Gene3D" id="2.40.230.10">
    <property type="entry name" value="Phospholipase A1"/>
    <property type="match status" value="1"/>
</dbReference>
<evidence type="ECO:0000256" key="11">
    <source>
        <dbReference type="ARBA" id="ARBA00022729"/>
    </source>
</evidence>
<comment type="subcellular location">
    <subcellularLocation>
        <location evidence="20">Cell outer membrane</location>
        <topology evidence="20">Multi-pass membrane protein</topology>
    </subcellularLocation>
    <text evidence="20">One of the very few enzymes located there.</text>
</comment>
<gene>
    <name evidence="21" type="ORF">HER31_11405</name>
</gene>
<feature type="binding site" description="in dimeric form" evidence="19">
    <location>
        <position position="149"/>
    </location>
    <ligand>
        <name>Ca(2+)</name>
        <dbReference type="ChEBI" id="CHEBI:29108"/>
        <label>1</label>
    </ligand>
</feature>
<keyword evidence="8" id="KW-1134">Transmembrane beta strand</keyword>
<accession>A0A6H1UGU6</accession>
<evidence type="ECO:0000256" key="19">
    <source>
        <dbReference type="PIRSR" id="PIRSR603187-2"/>
    </source>
</evidence>
<evidence type="ECO:0000256" key="12">
    <source>
        <dbReference type="ARBA" id="ARBA00022801"/>
    </source>
</evidence>
<evidence type="ECO:0000256" key="13">
    <source>
        <dbReference type="ARBA" id="ARBA00022837"/>
    </source>
</evidence>
<keyword evidence="17 20" id="KW-0998">Cell outer membrane</keyword>
<comment type="similarity">
    <text evidence="3 20">Belongs to the phospholipase A1 family.</text>
</comment>
<keyword evidence="14 20" id="KW-0442">Lipid degradation</keyword>
<protein>
    <recommendedName>
        <fullName evidence="7 20">Phospholipase A1</fullName>
        <ecNumber evidence="5 20">3.1.1.32</ecNumber>
        <ecNumber evidence="6 20">3.1.1.4</ecNumber>
    </recommendedName>
    <alternativeName>
        <fullName evidence="20">Phosphatidylcholine 1-acylhydrolase</fullName>
    </alternativeName>
</protein>
<sequence>MSATLLLAVALNMECVENQLKNGDQSQTLDQVKAFCSVERETTNLTNVQPESGSKTEQVDRRVAEERGYEYSRFGLSSHRNNYVLLGSYNNRPNEDSWEYEDEGVDPWEIKFQFSVKVPITPDWFGNNSGLYMAYTNQSWWQAYNKDASAPFRDTNHMPEMFWLQFFDDVAVGDFKLRGTSLSLNHQSNGRSGEESRSWNRIIGTVLFENGPWVFGARAWHRLHEDNKESIDDVRGDDNPDITDYMGHGEVFTVYSYQDNIFSLRVRGNIGEHKGGAEAGWSFPLTGKIRGYIQGYYGYGESLIDYNHKSERISIGVEVTPII</sequence>
<comment type="catalytic activity">
    <reaction evidence="2 20">
        <text>a 1,2-diacyl-sn-glycero-3-phosphocholine + H2O = a 1-acyl-sn-glycero-3-phosphocholine + a fatty acid + H(+)</text>
        <dbReference type="Rhea" id="RHEA:15801"/>
        <dbReference type="ChEBI" id="CHEBI:15377"/>
        <dbReference type="ChEBI" id="CHEBI:15378"/>
        <dbReference type="ChEBI" id="CHEBI:28868"/>
        <dbReference type="ChEBI" id="CHEBI:57643"/>
        <dbReference type="ChEBI" id="CHEBI:58168"/>
        <dbReference type="EC" id="3.1.1.4"/>
    </reaction>
</comment>
<dbReference type="PANTHER" id="PTHR40457:SF1">
    <property type="entry name" value="PHOSPHOLIPASE A1"/>
    <property type="match status" value="1"/>
</dbReference>
<feature type="active site" description="Nucleophile" evidence="18">
    <location>
        <position position="188"/>
    </location>
</feature>
<keyword evidence="11" id="KW-0732">Signal</keyword>
<evidence type="ECO:0000256" key="5">
    <source>
        <dbReference type="ARBA" id="ARBA00013179"/>
    </source>
</evidence>
<dbReference type="GO" id="GO:0004623">
    <property type="term" value="F:phospholipase A2 activity"/>
    <property type="evidence" value="ECO:0007669"/>
    <property type="project" value="UniProtKB-EC"/>
</dbReference>
<organism evidence="21 22">
    <name type="scientific">Ferrimonas lipolytica</name>
    <dbReference type="NCBI Taxonomy" id="2724191"/>
    <lineage>
        <taxon>Bacteria</taxon>
        <taxon>Pseudomonadati</taxon>
        <taxon>Pseudomonadota</taxon>
        <taxon>Gammaproteobacteria</taxon>
        <taxon>Alteromonadales</taxon>
        <taxon>Ferrimonadaceae</taxon>
        <taxon>Ferrimonas</taxon>
    </lineage>
</organism>
<comment type="cofactor">
    <cofactor evidence="20">
        <name>Ca(2+)</name>
        <dbReference type="ChEBI" id="CHEBI:29108"/>
    </cofactor>
    <text evidence="20">Binds 1 Ca(2+) ion per monomer. In the dimeric form the Ca(2+) is bound by different amino acids with binding of each Ca(2+) shared with ligands coming from each monomer. The Ca(2+) ion may have a role in catalysis.</text>
</comment>
<dbReference type="SUPFAM" id="SSF56931">
    <property type="entry name" value="Outer membrane phospholipase A (OMPLA)"/>
    <property type="match status" value="1"/>
</dbReference>
<keyword evidence="22" id="KW-1185">Reference proteome</keyword>
<dbReference type="EC" id="3.1.1.4" evidence="6 20"/>
<keyword evidence="12 20" id="KW-0378">Hydrolase</keyword>
<dbReference type="GO" id="GO:0009279">
    <property type="term" value="C:cell outer membrane"/>
    <property type="evidence" value="ECO:0007669"/>
    <property type="project" value="UniProtKB-SubCell"/>
</dbReference>
<evidence type="ECO:0000256" key="18">
    <source>
        <dbReference type="PIRSR" id="PIRSR603187-1"/>
    </source>
</evidence>
<dbReference type="PRINTS" id="PR01486">
    <property type="entry name" value="PHPHLIPASEA1"/>
</dbReference>
<evidence type="ECO:0000256" key="7">
    <source>
        <dbReference type="ARBA" id="ARBA00021726"/>
    </source>
</evidence>
<evidence type="ECO:0000256" key="9">
    <source>
        <dbReference type="ARBA" id="ARBA00022692"/>
    </source>
</evidence>
<dbReference type="Proteomes" id="UP000501602">
    <property type="component" value="Chromosome"/>
</dbReference>
<evidence type="ECO:0000256" key="20">
    <source>
        <dbReference type="RuleBase" id="RU366027"/>
    </source>
</evidence>
<dbReference type="PANTHER" id="PTHR40457">
    <property type="entry name" value="PHOSPHOLIPASE A1"/>
    <property type="match status" value="1"/>
</dbReference>
<feature type="binding site" description="in dimeric form" evidence="19">
    <location>
        <position position="238"/>
    </location>
    <ligand>
        <name>Ca(2+)</name>
        <dbReference type="ChEBI" id="CHEBI:29108"/>
        <label>1</label>
    </ligand>
</feature>
<comment type="catalytic activity">
    <reaction evidence="1 20">
        <text>a 1,2-diacyl-sn-glycero-3-phosphocholine + H2O = a 2-acyl-sn-glycero-3-phosphocholine + a fatty acid + H(+)</text>
        <dbReference type="Rhea" id="RHEA:18689"/>
        <dbReference type="ChEBI" id="CHEBI:15377"/>
        <dbReference type="ChEBI" id="CHEBI:15378"/>
        <dbReference type="ChEBI" id="CHEBI:28868"/>
        <dbReference type="ChEBI" id="CHEBI:57643"/>
        <dbReference type="ChEBI" id="CHEBI:57875"/>
        <dbReference type="EC" id="3.1.1.32"/>
    </reaction>
</comment>
<dbReference type="Pfam" id="PF02253">
    <property type="entry name" value="PLA1"/>
    <property type="match status" value="1"/>
</dbReference>
<dbReference type="KEGG" id="fes:HER31_11405"/>
<feature type="binding site" description="in dimeric form" evidence="19">
    <location>
        <position position="196"/>
    </location>
    <ligand>
        <name>Ca(2+)</name>
        <dbReference type="ChEBI" id="CHEBI:29108"/>
        <label>1</label>
    </ligand>
</feature>
<dbReference type="InterPro" id="IPR003187">
    <property type="entry name" value="PLipase_A1"/>
</dbReference>
<dbReference type="EC" id="3.1.1.32" evidence="5 20"/>
<feature type="active site" description="Proton acceptor" evidence="18">
    <location>
        <position position="186"/>
    </location>
</feature>
<dbReference type="GO" id="GO:0005509">
    <property type="term" value="F:calcium ion binding"/>
    <property type="evidence" value="ECO:0007669"/>
    <property type="project" value="TreeGrafter"/>
</dbReference>
<evidence type="ECO:0000256" key="16">
    <source>
        <dbReference type="ARBA" id="ARBA00023136"/>
    </source>
</evidence>
<reference evidence="21 22" key="1">
    <citation type="submission" date="2020-04" db="EMBL/GenBank/DDBJ databases">
        <title>Ferrimonas sp. S7 isolated from sea water.</title>
        <authorList>
            <person name="Bae S.S."/>
            <person name="Baek K."/>
        </authorList>
    </citation>
    <scope>NUCLEOTIDE SEQUENCE [LARGE SCALE GENOMIC DNA]</scope>
    <source>
        <strain evidence="21 22">S7</strain>
    </source>
</reference>
<keyword evidence="9" id="KW-0812">Transmembrane</keyword>
<feature type="binding site" description="in dimeric form" evidence="19">
    <location>
        <position position="191"/>
    </location>
    <ligand>
        <name>Ca(2+)</name>
        <dbReference type="ChEBI" id="CHEBI:29108"/>
        <label>1</label>
    </ligand>
</feature>
<evidence type="ECO:0000256" key="4">
    <source>
        <dbReference type="ARBA" id="ARBA00011702"/>
    </source>
</evidence>
<evidence type="ECO:0000256" key="14">
    <source>
        <dbReference type="ARBA" id="ARBA00022963"/>
    </source>
</evidence>
<keyword evidence="10 19" id="KW-0479">Metal-binding</keyword>
<dbReference type="EMBL" id="CP051180">
    <property type="protein sequence ID" value="QIZ77436.1"/>
    <property type="molecule type" value="Genomic_DNA"/>
</dbReference>
<evidence type="ECO:0000256" key="8">
    <source>
        <dbReference type="ARBA" id="ARBA00022452"/>
    </source>
</evidence>
<dbReference type="RefSeq" id="WP_168660696.1">
    <property type="nucleotide sequence ID" value="NZ_CP051180.1"/>
</dbReference>
<dbReference type="InterPro" id="IPR036541">
    <property type="entry name" value="PLipase_A1_sf"/>
</dbReference>
<comment type="function">
    <text evidence="20">Hydrolysis of phosphatidylcholine with phospholipase A2 (EC 3.1.1.4) and phospholipase A1 (EC 3.1.1.32) activities.</text>
</comment>
<evidence type="ECO:0000256" key="10">
    <source>
        <dbReference type="ARBA" id="ARBA00022723"/>
    </source>
</evidence>
<evidence type="ECO:0000256" key="17">
    <source>
        <dbReference type="ARBA" id="ARBA00023237"/>
    </source>
</evidence>
<keyword evidence="15 20" id="KW-0443">Lipid metabolism</keyword>